<keyword evidence="10" id="KW-0677">Repeat</keyword>
<dbReference type="Gene3D" id="3.30.200.20">
    <property type="entry name" value="Phosphorylase Kinase, domain 1"/>
    <property type="match status" value="1"/>
</dbReference>
<comment type="catalytic activity">
    <reaction evidence="19">
        <text>L-seryl-[protein] + ATP = O-phospho-L-seryl-[protein] + ADP + H(+)</text>
        <dbReference type="Rhea" id="RHEA:17989"/>
        <dbReference type="Rhea" id="RHEA-COMP:9863"/>
        <dbReference type="Rhea" id="RHEA-COMP:11604"/>
        <dbReference type="ChEBI" id="CHEBI:15378"/>
        <dbReference type="ChEBI" id="CHEBI:29999"/>
        <dbReference type="ChEBI" id="CHEBI:30616"/>
        <dbReference type="ChEBI" id="CHEBI:83421"/>
        <dbReference type="ChEBI" id="CHEBI:456216"/>
        <dbReference type="EC" id="2.7.11.1"/>
    </reaction>
</comment>
<dbReference type="InterPro" id="IPR003591">
    <property type="entry name" value="Leu-rich_rpt_typical-subtyp"/>
</dbReference>
<comment type="catalytic activity">
    <reaction evidence="18">
        <text>L-threonyl-[protein] + ATP = O-phospho-L-threonyl-[protein] + ADP + H(+)</text>
        <dbReference type="Rhea" id="RHEA:46608"/>
        <dbReference type="Rhea" id="RHEA-COMP:11060"/>
        <dbReference type="Rhea" id="RHEA-COMP:11605"/>
        <dbReference type="ChEBI" id="CHEBI:15378"/>
        <dbReference type="ChEBI" id="CHEBI:30013"/>
        <dbReference type="ChEBI" id="CHEBI:30616"/>
        <dbReference type="ChEBI" id="CHEBI:61977"/>
        <dbReference type="ChEBI" id="CHEBI:456216"/>
        <dbReference type="EC" id="2.7.11.1"/>
    </reaction>
</comment>
<dbReference type="SMART" id="SM00369">
    <property type="entry name" value="LRR_TYP"/>
    <property type="match status" value="5"/>
</dbReference>
<dbReference type="SUPFAM" id="SSF56112">
    <property type="entry name" value="Protein kinase-like (PK-like)"/>
    <property type="match status" value="1"/>
</dbReference>
<evidence type="ECO:0000256" key="19">
    <source>
        <dbReference type="ARBA" id="ARBA00048679"/>
    </source>
</evidence>
<evidence type="ECO:0000256" key="8">
    <source>
        <dbReference type="ARBA" id="ARBA00022692"/>
    </source>
</evidence>
<evidence type="ECO:0000256" key="12">
    <source>
        <dbReference type="ARBA" id="ARBA00022777"/>
    </source>
</evidence>
<dbReference type="Gene3D" id="1.10.510.10">
    <property type="entry name" value="Transferase(Phosphotransferase) domain 1"/>
    <property type="match status" value="1"/>
</dbReference>
<keyword evidence="4" id="KW-0723">Serine/threonine-protein kinase</keyword>
<dbReference type="PANTHER" id="PTHR27008:SF592">
    <property type="entry name" value="LEUCINE-RICH REPEAT RECEPTOR-LIKE PROTEIN KINASE FAMILY PROTEIN-RELATED"/>
    <property type="match status" value="1"/>
</dbReference>
<evidence type="ECO:0000313" key="22">
    <source>
        <dbReference type="EMBL" id="PIA40883.1"/>
    </source>
</evidence>
<dbReference type="InterPro" id="IPR011009">
    <property type="entry name" value="Kinase-like_dom_sf"/>
</dbReference>
<keyword evidence="12" id="KW-0418">Kinase</keyword>
<keyword evidence="8 20" id="KW-0812">Transmembrane</keyword>
<dbReference type="FunFam" id="1.10.510.10:FF:000358">
    <property type="entry name" value="Putative leucine-rich repeat receptor-like serine/threonine-protein kinase"/>
    <property type="match status" value="1"/>
</dbReference>
<dbReference type="OrthoDB" id="676979at2759"/>
<gene>
    <name evidence="22" type="ORF">AQUCO_02400146v1</name>
</gene>
<evidence type="ECO:0000256" key="4">
    <source>
        <dbReference type="ARBA" id="ARBA00022527"/>
    </source>
</evidence>
<evidence type="ECO:0000256" key="7">
    <source>
        <dbReference type="ARBA" id="ARBA00022679"/>
    </source>
</evidence>
<dbReference type="STRING" id="218851.A0A2G5DBM7"/>
<dbReference type="Proteomes" id="UP000230069">
    <property type="component" value="Unassembled WGS sequence"/>
</dbReference>
<dbReference type="GO" id="GO:0004674">
    <property type="term" value="F:protein serine/threonine kinase activity"/>
    <property type="evidence" value="ECO:0007669"/>
    <property type="project" value="UniProtKB-KW"/>
</dbReference>
<evidence type="ECO:0000256" key="14">
    <source>
        <dbReference type="ARBA" id="ARBA00022989"/>
    </source>
</evidence>
<dbReference type="EMBL" id="KZ305041">
    <property type="protein sequence ID" value="PIA40883.1"/>
    <property type="molecule type" value="Genomic_DNA"/>
</dbReference>
<dbReference type="PROSITE" id="PS00108">
    <property type="entry name" value="PROTEIN_KINASE_ST"/>
    <property type="match status" value="1"/>
</dbReference>
<evidence type="ECO:0000256" key="1">
    <source>
        <dbReference type="ARBA" id="ARBA00004162"/>
    </source>
</evidence>
<dbReference type="InterPro" id="IPR000719">
    <property type="entry name" value="Prot_kinase_dom"/>
</dbReference>
<dbReference type="PROSITE" id="PS50011">
    <property type="entry name" value="PROTEIN_KINASE_DOM"/>
    <property type="match status" value="1"/>
</dbReference>
<organism evidence="22 23">
    <name type="scientific">Aquilegia coerulea</name>
    <name type="common">Rocky mountain columbine</name>
    <dbReference type="NCBI Taxonomy" id="218851"/>
    <lineage>
        <taxon>Eukaryota</taxon>
        <taxon>Viridiplantae</taxon>
        <taxon>Streptophyta</taxon>
        <taxon>Embryophyta</taxon>
        <taxon>Tracheophyta</taxon>
        <taxon>Spermatophyta</taxon>
        <taxon>Magnoliopsida</taxon>
        <taxon>Ranunculales</taxon>
        <taxon>Ranunculaceae</taxon>
        <taxon>Thalictroideae</taxon>
        <taxon>Aquilegia</taxon>
    </lineage>
</organism>
<protein>
    <recommendedName>
        <fullName evidence="2">non-specific serine/threonine protein kinase</fullName>
        <ecNumber evidence="2">2.7.11.1</ecNumber>
    </recommendedName>
</protein>
<dbReference type="SMART" id="SM00220">
    <property type="entry name" value="S_TKc"/>
    <property type="match status" value="1"/>
</dbReference>
<evidence type="ECO:0000256" key="9">
    <source>
        <dbReference type="ARBA" id="ARBA00022729"/>
    </source>
</evidence>
<feature type="domain" description="Protein kinase" evidence="21">
    <location>
        <begin position="340"/>
        <end position="640"/>
    </location>
</feature>
<dbReference type="InterPro" id="IPR051809">
    <property type="entry name" value="Plant_receptor-like_S/T_kinase"/>
</dbReference>
<dbReference type="InterPro" id="IPR032675">
    <property type="entry name" value="LRR_dom_sf"/>
</dbReference>
<keyword evidence="23" id="KW-1185">Reference proteome</keyword>
<evidence type="ECO:0000313" key="23">
    <source>
        <dbReference type="Proteomes" id="UP000230069"/>
    </source>
</evidence>
<sequence length="659" mass="72627">MDLGRLQGLRRLLFFANQIGTKTGDDLNFITSLNNCSNLEQLSFQSNVLRGPLPDSISNLSTKIRLLSLGTNQIYGTIPIGIGNLVNTQIMDLGFNYLTGNIPATIGKLNQLRELYLARNSLSGEIPSSIGNNLTQLLKISLGTNNLSGSIPPSFENCQNLQQLTLHNNNLVGMIPKQLFSLSSLTLGLFLNQNFLGGFLPSEVGNLTSIVTLRISDNKLSGHIPESLGNCLNLKFLYMNGNHFEGKIPNSINSLRGLELLDLSRNNLSGEIPEYLGLFPLLILNLSFNQLEGQVPRDGVFGNLSGISVVGNRNLCGGIVELELPPCIQQKKTTSISIKVIIPVIIGSLLLLLVLLCIFLMYYRRKVLNLQREGASNSFLTECNALRNLRHRNLVKIITSCSTTDFQGNDFKALVFEFMPNGSLEEWLHSEVDEQQLEFIRLTFIQRLNVAIDVASALDYLHHHCQPQIVHCDLKPSNVLLDDDMIARVADFGIAKIFSATFCDSAQSQPNSAAIKGSIGYVAPEYGMGVEVSVQGDVYSYGVLLLEMLTSKRPTDDMFQNGLTLHTYAEMALPNHVMSIVDPLMVLEDNDETLNRAGKSNSLSKLQECLVSAIRVGVTCSAEAPTKRMTMNEVVTELYHIRDCYEGPRSNSDHGKICV</sequence>
<keyword evidence="3" id="KW-1003">Cell membrane</keyword>
<name>A0A2G5DBM7_AQUCA</name>
<dbReference type="PANTHER" id="PTHR27008">
    <property type="entry name" value="OS04G0122200 PROTEIN"/>
    <property type="match status" value="1"/>
</dbReference>
<dbReference type="InterPro" id="IPR001611">
    <property type="entry name" value="Leu-rich_rpt"/>
</dbReference>
<keyword evidence="9" id="KW-0732">Signal</keyword>
<evidence type="ECO:0000256" key="13">
    <source>
        <dbReference type="ARBA" id="ARBA00022840"/>
    </source>
</evidence>
<keyword evidence="13" id="KW-0067">ATP-binding</keyword>
<dbReference type="Pfam" id="PF00069">
    <property type="entry name" value="Pkinase"/>
    <property type="match status" value="1"/>
</dbReference>
<keyword evidence="11" id="KW-0547">Nucleotide-binding</keyword>
<keyword evidence="14 20" id="KW-1133">Transmembrane helix</keyword>
<comment type="subcellular location">
    <subcellularLocation>
        <location evidence="1">Cell membrane</location>
        <topology evidence="1">Single-pass membrane protein</topology>
    </subcellularLocation>
</comment>
<dbReference type="AlphaFoldDB" id="A0A2G5DBM7"/>
<keyword evidence="7" id="KW-0808">Transferase</keyword>
<dbReference type="GO" id="GO:0005524">
    <property type="term" value="F:ATP binding"/>
    <property type="evidence" value="ECO:0007669"/>
    <property type="project" value="UniProtKB-KW"/>
</dbReference>
<keyword evidence="6" id="KW-0433">Leucine-rich repeat</keyword>
<evidence type="ECO:0000256" key="15">
    <source>
        <dbReference type="ARBA" id="ARBA00023136"/>
    </source>
</evidence>
<evidence type="ECO:0000256" key="18">
    <source>
        <dbReference type="ARBA" id="ARBA00047899"/>
    </source>
</evidence>
<evidence type="ECO:0000256" key="17">
    <source>
        <dbReference type="ARBA" id="ARBA00023180"/>
    </source>
</evidence>
<keyword evidence="16" id="KW-0675">Receptor</keyword>
<dbReference type="Pfam" id="PF00560">
    <property type="entry name" value="LRR_1"/>
    <property type="match status" value="7"/>
</dbReference>
<evidence type="ECO:0000256" key="6">
    <source>
        <dbReference type="ARBA" id="ARBA00022614"/>
    </source>
</evidence>
<dbReference type="InterPro" id="IPR008271">
    <property type="entry name" value="Ser/Thr_kinase_AS"/>
</dbReference>
<feature type="transmembrane region" description="Helical" evidence="20">
    <location>
        <begin position="340"/>
        <end position="363"/>
    </location>
</feature>
<evidence type="ECO:0000256" key="20">
    <source>
        <dbReference type="SAM" id="Phobius"/>
    </source>
</evidence>
<accession>A0A2G5DBM7</accession>
<proteinExistence type="predicted"/>
<dbReference type="InParanoid" id="A0A2G5DBM7"/>
<dbReference type="GO" id="GO:0005886">
    <property type="term" value="C:plasma membrane"/>
    <property type="evidence" value="ECO:0007669"/>
    <property type="project" value="UniProtKB-SubCell"/>
</dbReference>
<evidence type="ECO:0000256" key="10">
    <source>
        <dbReference type="ARBA" id="ARBA00022737"/>
    </source>
</evidence>
<reference evidence="22 23" key="1">
    <citation type="submission" date="2017-09" db="EMBL/GenBank/DDBJ databases">
        <title>WGS assembly of Aquilegia coerulea Goldsmith.</title>
        <authorList>
            <person name="Hodges S."/>
            <person name="Kramer E."/>
            <person name="Nordborg M."/>
            <person name="Tomkins J."/>
            <person name="Borevitz J."/>
            <person name="Derieg N."/>
            <person name="Yan J."/>
            <person name="Mihaltcheva S."/>
            <person name="Hayes R.D."/>
            <person name="Rokhsar D."/>
        </authorList>
    </citation>
    <scope>NUCLEOTIDE SEQUENCE [LARGE SCALE GENOMIC DNA]</scope>
    <source>
        <strain evidence="23">cv. Goldsmith</strain>
    </source>
</reference>
<evidence type="ECO:0000259" key="21">
    <source>
        <dbReference type="PROSITE" id="PS50011"/>
    </source>
</evidence>
<evidence type="ECO:0000256" key="3">
    <source>
        <dbReference type="ARBA" id="ARBA00022475"/>
    </source>
</evidence>
<evidence type="ECO:0000256" key="16">
    <source>
        <dbReference type="ARBA" id="ARBA00023170"/>
    </source>
</evidence>
<keyword evidence="5" id="KW-0597">Phosphoprotein</keyword>
<evidence type="ECO:0000256" key="5">
    <source>
        <dbReference type="ARBA" id="ARBA00022553"/>
    </source>
</evidence>
<dbReference type="FunFam" id="3.80.10.10:FF:000095">
    <property type="entry name" value="LRR receptor-like serine/threonine-protein kinase GSO1"/>
    <property type="match status" value="1"/>
</dbReference>
<evidence type="ECO:0000256" key="2">
    <source>
        <dbReference type="ARBA" id="ARBA00012513"/>
    </source>
</evidence>
<dbReference type="Gene3D" id="3.80.10.10">
    <property type="entry name" value="Ribonuclease Inhibitor"/>
    <property type="match status" value="1"/>
</dbReference>
<keyword evidence="17" id="KW-0325">Glycoprotein</keyword>
<dbReference type="EC" id="2.7.11.1" evidence="2"/>
<dbReference type="SUPFAM" id="SSF52058">
    <property type="entry name" value="L domain-like"/>
    <property type="match status" value="1"/>
</dbReference>
<keyword evidence="15 20" id="KW-0472">Membrane</keyword>
<evidence type="ECO:0000256" key="11">
    <source>
        <dbReference type="ARBA" id="ARBA00022741"/>
    </source>
</evidence>